<dbReference type="SUPFAM" id="SSF161084">
    <property type="entry name" value="MAPEG domain-like"/>
    <property type="match status" value="1"/>
</dbReference>
<dbReference type="InterPro" id="IPR023352">
    <property type="entry name" value="MAPEG-like_dom_sf"/>
</dbReference>
<keyword evidence="4 5" id="KW-0472">Membrane</keyword>
<dbReference type="GO" id="GO:0016020">
    <property type="term" value="C:membrane"/>
    <property type="evidence" value="ECO:0007669"/>
    <property type="project" value="UniProtKB-SubCell"/>
</dbReference>
<sequence length="131" mass="14617">MFYLTALTTLATVQFYGWLGYRVGRARMIYGVPAPATTGDPTFERHYRIQMNTLEWLPIQLVGLWMFAIYVSDLGAALLGVVWIVGRALYARAYLADPKTRTTGFVIQFAASTLLCLGAIGDIFMRILLGD</sequence>
<organism evidence="6 7">
    <name type="scientific">Rhodoblastus acidophilus</name>
    <name type="common">Rhodopseudomonas acidophila</name>
    <dbReference type="NCBI Taxonomy" id="1074"/>
    <lineage>
        <taxon>Bacteria</taxon>
        <taxon>Pseudomonadati</taxon>
        <taxon>Pseudomonadota</taxon>
        <taxon>Alphaproteobacteria</taxon>
        <taxon>Hyphomicrobiales</taxon>
        <taxon>Rhodoblastaceae</taxon>
        <taxon>Rhodoblastus</taxon>
    </lineage>
</organism>
<dbReference type="PANTHER" id="PTHR10250:SF15">
    <property type="entry name" value="MICROSOMAL GLUTATHIONE S-TRANSFERASE-RELATED"/>
    <property type="match status" value="1"/>
</dbReference>
<dbReference type="GO" id="GO:0004364">
    <property type="term" value="F:glutathione transferase activity"/>
    <property type="evidence" value="ECO:0007669"/>
    <property type="project" value="TreeGrafter"/>
</dbReference>
<evidence type="ECO:0000313" key="7">
    <source>
        <dbReference type="Proteomes" id="UP000439113"/>
    </source>
</evidence>
<feature type="transmembrane region" description="Helical" evidence="5">
    <location>
        <begin position="105"/>
        <end position="129"/>
    </location>
</feature>
<evidence type="ECO:0000313" key="6">
    <source>
        <dbReference type="EMBL" id="MTV31868.1"/>
    </source>
</evidence>
<dbReference type="Pfam" id="PF01124">
    <property type="entry name" value="MAPEG"/>
    <property type="match status" value="1"/>
</dbReference>
<proteinExistence type="predicted"/>
<protein>
    <submittedName>
        <fullName evidence="6">MAPEG family protein</fullName>
    </submittedName>
</protein>
<evidence type="ECO:0000256" key="2">
    <source>
        <dbReference type="ARBA" id="ARBA00022692"/>
    </source>
</evidence>
<dbReference type="EMBL" id="WNKS01000011">
    <property type="protein sequence ID" value="MTV31868.1"/>
    <property type="molecule type" value="Genomic_DNA"/>
</dbReference>
<comment type="caution">
    <text evidence="6">The sequence shown here is derived from an EMBL/GenBank/DDBJ whole genome shotgun (WGS) entry which is preliminary data.</text>
</comment>
<dbReference type="InterPro" id="IPR050997">
    <property type="entry name" value="MAPEG"/>
</dbReference>
<evidence type="ECO:0000256" key="1">
    <source>
        <dbReference type="ARBA" id="ARBA00004141"/>
    </source>
</evidence>
<dbReference type="PANTHER" id="PTHR10250">
    <property type="entry name" value="MICROSOMAL GLUTATHIONE S-TRANSFERASE"/>
    <property type="match status" value="1"/>
</dbReference>
<accession>A0A6N8DNH1</accession>
<dbReference type="Proteomes" id="UP000439113">
    <property type="component" value="Unassembled WGS sequence"/>
</dbReference>
<keyword evidence="2 5" id="KW-0812">Transmembrane</keyword>
<comment type="subcellular location">
    <subcellularLocation>
        <location evidence="1">Membrane</location>
        <topology evidence="1">Multi-pass membrane protein</topology>
    </subcellularLocation>
</comment>
<reference evidence="6 7" key="1">
    <citation type="submission" date="2019-11" db="EMBL/GenBank/DDBJ databases">
        <title>Whole-genome sequence of a Rhodoblastus acidophilus DSM 142.</title>
        <authorList>
            <person name="Kyndt J.A."/>
            <person name="Meyer T.E."/>
        </authorList>
    </citation>
    <scope>NUCLEOTIDE SEQUENCE [LARGE SCALE GENOMIC DNA]</scope>
    <source>
        <strain evidence="6 7">DSM 142</strain>
    </source>
</reference>
<name>A0A6N8DNH1_RHOAC</name>
<dbReference type="AlphaFoldDB" id="A0A6N8DNH1"/>
<dbReference type="GO" id="GO:0004602">
    <property type="term" value="F:glutathione peroxidase activity"/>
    <property type="evidence" value="ECO:0007669"/>
    <property type="project" value="TreeGrafter"/>
</dbReference>
<gene>
    <name evidence="6" type="ORF">GJ654_12820</name>
</gene>
<feature type="transmembrane region" description="Helical" evidence="5">
    <location>
        <begin position="61"/>
        <end position="85"/>
    </location>
</feature>
<evidence type="ECO:0000256" key="4">
    <source>
        <dbReference type="ARBA" id="ARBA00023136"/>
    </source>
</evidence>
<evidence type="ECO:0000256" key="3">
    <source>
        <dbReference type="ARBA" id="ARBA00022989"/>
    </source>
</evidence>
<keyword evidence="3 5" id="KW-1133">Transmembrane helix</keyword>
<dbReference type="RefSeq" id="WP_155446548.1">
    <property type="nucleotide sequence ID" value="NZ_JAOQNR010000015.1"/>
</dbReference>
<dbReference type="Gene3D" id="1.20.120.550">
    <property type="entry name" value="Membrane associated eicosanoid/glutathione metabolism-like domain"/>
    <property type="match status" value="1"/>
</dbReference>
<dbReference type="InterPro" id="IPR001129">
    <property type="entry name" value="Membr-assoc_MAPEG"/>
</dbReference>
<dbReference type="OrthoDB" id="464934at2"/>
<evidence type="ECO:0000256" key="5">
    <source>
        <dbReference type="SAM" id="Phobius"/>
    </source>
</evidence>
<dbReference type="GO" id="GO:0006691">
    <property type="term" value="P:leukotriene metabolic process"/>
    <property type="evidence" value="ECO:0007669"/>
    <property type="project" value="UniProtKB-ARBA"/>
</dbReference>